<protein>
    <recommendedName>
        <fullName evidence="3">long-chain-fatty-acid--CoA ligase</fullName>
        <ecNumber evidence="3">6.2.1.3</ecNumber>
    </recommendedName>
</protein>
<dbReference type="WBParaSite" id="ECPE_0000421301-mRNA-1">
    <property type="protein sequence ID" value="ECPE_0000421301-mRNA-1"/>
    <property type="gene ID" value="ECPE_0000421301"/>
</dbReference>
<evidence type="ECO:0000313" key="7">
    <source>
        <dbReference type="WBParaSite" id="ECPE_0000421301-mRNA-1"/>
    </source>
</evidence>
<dbReference type="GO" id="GO:0005524">
    <property type="term" value="F:ATP binding"/>
    <property type="evidence" value="ECO:0007669"/>
    <property type="project" value="UniProtKB-KW"/>
</dbReference>
<dbReference type="GO" id="GO:0005783">
    <property type="term" value="C:endoplasmic reticulum"/>
    <property type="evidence" value="ECO:0007669"/>
    <property type="project" value="TreeGrafter"/>
</dbReference>
<feature type="domain" description="AMP-dependent synthetase/ligase" evidence="4">
    <location>
        <begin position="125"/>
        <end position="314"/>
    </location>
</feature>
<dbReference type="InterPro" id="IPR042099">
    <property type="entry name" value="ANL_N_sf"/>
</dbReference>
<dbReference type="PANTHER" id="PTHR43272">
    <property type="entry name" value="LONG-CHAIN-FATTY-ACID--COA LIGASE"/>
    <property type="match status" value="1"/>
</dbReference>
<dbReference type="EMBL" id="UZAN01041084">
    <property type="protein sequence ID" value="VDP71920.1"/>
    <property type="molecule type" value="Genomic_DNA"/>
</dbReference>
<dbReference type="GO" id="GO:0016020">
    <property type="term" value="C:membrane"/>
    <property type="evidence" value="ECO:0007669"/>
    <property type="project" value="TreeGrafter"/>
</dbReference>
<evidence type="ECO:0000256" key="1">
    <source>
        <dbReference type="ARBA" id="ARBA00022598"/>
    </source>
</evidence>
<name>A0A183AB70_9TREM</name>
<evidence type="ECO:0000313" key="6">
    <source>
        <dbReference type="Proteomes" id="UP000272942"/>
    </source>
</evidence>
<proteinExistence type="predicted"/>
<dbReference type="PANTHER" id="PTHR43272:SF107">
    <property type="entry name" value="LONG-CHAIN-FATTY-ACID--COA LIGASE 5"/>
    <property type="match status" value="1"/>
</dbReference>
<dbReference type="InterPro" id="IPR000873">
    <property type="entry name" value="AMP-dep_synth/lig_dom"/>
</dbReference>
<dbReference type="Proteomes" id="UP000272942">
    <property type="component" value="Unassembled WGS sequence"/>
</dbReference>
<evidence type="ECO:0000313" key="5">
    <source>
        <dbReference type="EMBL" id="VDP71920.1"/>
    </source>
</evidence>
<reference evidence="7" key="1">
    <citation type="submission" date="2016-06" db="UniProtKB">
        <authorList>
            <consortium name="WormBaseParasite"/>
        </authorList>
    </citation>
    <scope>IDENTIFICATION</scope>
</reference>
<organism evidence="7">
    <name type="scientific">Echinostoma caproni</name>
    <dbReference type="NCBI Taxonomy" id="27848"/>
    <lineage>
        <taxon>Eukaryota</taxon>
        <taxon>Metazoa</taxon>
        <taxon>Spiralia</taxon>
        <taxon>Lophotrochozoa</taxon>
        <taxon>Platyhelminthes</taxon>
        <taxon>Trematoda</taxon>
        <taxon>Digenea</taxon>
        <taxon>Plagiorchiida</taxon>
        <taxon>Echinostomata</taxon>
        <taxon>Echinostomatoidea</taxon>
        <taxon>Echinostomatidae</taxon>
        <taxon>Echinostoma</taxon>
    </lineage>
</organism>
<keyword evidence="2" id="KW-0276">Fatty acid metabolism</keyword>
<evidence type="ECO:0000256" key="2">
    <source>
        <dbReference type="ARBA" id="ARBA00022832"/>
    </source>
</evidence>
<accession>A0A183AB70</accession>
<evidence type="ECO:0000256" key="3">
    <source>
        <dbReference type="ARBA" id="ARBA00026121"/>
    </source>
</evidence>
<dbReference type="Gene3D" id="3.40.50.12780">
    <property type="entry name" value="N-terminal domain of ligase-like"/>
    <property type="match status" value="2"/>
</dbReference>
<gene>
    <name evidence="5" type="ORF">ECPE_LOCUS4205</name>
</gene>
<keyword evidence="6" id="KW-1185">Reference proteome</keyword>
<keyword evidence="2" id="KW-0443">Lipid metabolism</keyword>
<dbReference type="SUPFAM" id="SSF56801">
    <property type="entry name" value="Acetyl-CoA synthetase-like"/>
    <property type="match status" value="1"/>
</dbReference>
<dbReference type="AlphaFoldDB" id="A0A183AB70"/>
<dbReference type="EC" id="6.2.1.3" evidence="3"/>
<keyword evidence="1" id="KW-0436">Ligase</keyword>
<feature type="domain" description="AMP-dependent synthetase/ligase" evidence="4">
    <location>
        <begin position="3"/>
        <end position="108"/>
    </location>
</feature>
<evidence type="ECO:0000259" key="4">
    <source>
        <dbReference type="Pfam" id="PF00501"/>
    </source>
</evidence>
<dbReference type="GO" id="GO:0004467">
    <property type="term" value="F:long-chain fatty acid-CoA ligase activity"/>
    <property type="evidence" value="ECO:0007669"/>
    <property type="project" value="UniProtKB-EC"/>
</dbReference>
<dbReference type="Pfam" id="PF00501">
    <property type="entry name" value="AMP-binding"/>
    <property type="match status" value="2"/>
</dbReference>
<sequence length="518" mass="57146">MMVGAFGSGLVKLAGYRQNEDSFVGITGKNSVEWVVAMFACAEYNYIYTPLYSTLGNEGLQHILNQTELEVAVCQTSEEAAHLIKDFSSCLRLVIICRQDEAGKNLKSEHTSAIRVLFFEEVLGATLLSGARAGIVTNPPESLLADIAAIRPTVFTSVPRVLNRIRSEFYKKFPKSTNLQKRLQHLIDSKNTEQEKGIFSNSSFVDRIFFKKFRKAMGGRVSLIVSASAAMEPDVIRFFRAALGCPVVQVYGMTELTGGGSATPIGDCSLGSGGALMYEYHVKLKDVPEMGLFVNRNHRGEVCFRGPGCTSGYYRDHENTAKLYDEQGWLRTGDIAQWNEQGGLEIVDRCKSMFKLAQGEYIAPEKVEGVYALSNLVRVILVDGSSNVSFAVAIVWPDFLELRKSVAQMGVKQPATGSLPNITSSLGALSDEELCCNIHVRLFVLNQLNTLARQRKLKGFEMVRAKNVFLTTEVFSPENGLLTPTLKIARFKARAHFQEVVKSLYAEGELIPSGQNAV</sequence>
<reference evidence="5 6" key="2">
    <citation type="submission" date="2018-11" db="EMBL/GenBank/DDBJ databases">
        <authorList>
            <consortium name="Pathogen Informatics"/>
        </authorList>
    </citation>
    <scope>NUCLEOTIDE SEQUENCE [LARGE SCALE GENOMIC DNA]</scope>
    <source>
        <strain evidence="5 6">Egypt</strain>
    </source>
</reference>
<dbReference type="OrthoDB" id="1700726at2759"/>